<dbReference type="AlphaFoldDB" id="A0A4Y2T977"/>
<keyword evidence="1" id="KW-0732">Signal</keyword>
<sequence length="131" mass="14526">MKRILLALAVVLLVSEVHGFFGDFLGGRGNGRGGWGMPPPFGRPHRGGLHNLFPKCKDFVKEIHDKLRETGCGPGACRNAQDQEDCKFQELMKARMAVKSEPTKECWNQVENFMNGTPTSGNNTSEESTFQ</sequence>
<evidence type="ECO:0000313" key="2">
    <source>
        <dbReference type="EMBL" id="GBN96363.1"/>
    </source>
</evidence>
<dbReference type="OrthoDB" id="6432650at2759"/>
<protein>
    <submittedName>
        <fullName evidence="2">Uncharacterized protein</fullName>
    </submittedName>
</protein>
<dbReference type="EMBL" id="BGPR01026549">
    <property type="protein sequence ID" value="GBN96363.1"/>
    <property type="molecule type" value="Genomic_DNA"/>
</dbReference>
<organism evidence="2 3">
    <name type="scientific">Araneus ventricosus</name>
    <name type="common">Orbweaver spider</name>
    <name type="synonym">Epeira ventricosa</name>
    <dbReference type="NCBI Taxonomy" id="182803"/>
    <lineage>
        <taxon>Eukaryota</taxon>
        <taxon>Metazoa</taxon>
        <taxon>Ecdysozoa</taxon>
        <taxon>Arthropoda</taxon>
        <taxon>Chelicerata</taxon>
        <taxon>Arachnida</taxon>
        <taxon>Araneae</taxon>
        <taxon>Araneomorphae</taxon>
        <taxon>Entelegynae</taxon>
        <taxon>Araneoidea</taxon>
        <taxon>Araneidae</taxon>
        <taxon>Araneus</taxon>
    </lineage>
</organism>
<proteinExistence type="predicted"/>
<dbReference type="Proteomes" id="UP000499080">
    <property type="component" value="Unassembled WGS sequence"/>
</dbReference>
<evidence type="ECO:0000313" key="3">
    <source>
        <dbReference type="Proteomes" id="UP000499080"/>
    </source>
</evidence>
<accession>A0A4Y2T977</accession>
<evidence type="ECO:0000256" key="1">
    <source>
        <dbReference type="SAM" id="SignalP"/>
    </source>
</evidence>
<comment type="caution">
    <text evidence="2">The sequence shown here is derived from an EMBL/GenBank/DDBJ whole genome shotgun (WGS) entry which is preliminary data.</text>
</comment>
<feature type="signal peptide" evidence="1">
    <location>
        <begin position="1"/>
        <end position="19"/>
    </location>
</feature>
<reference evidence="2 3" key="1">
    <citation type="journal article" date="2019" name="Sci. Rep.">
        <title>Orb-weaving spider Araneus ventricosus genome elucidates the spidroin gene catalogue.</title>
        <authorList>
            <person name="Kono N."/>
            <person name="Nakamura H."/>
            <person name="Ohtoshi R."/>
            <person name="Moran D.A.P."/>
            <person name="Shinohara A."/>
            <person name="Yoshida Y."/>
            <person name="Fujiwara M."/>
            <person name="Mori M."/>
            <person name="Tomita M."/>
            <person name="Arakawa K."/>
        </authorList>
    </citation>
    <scope>NUCLEOTIDE SEQUENCE [LARGE SCALE GENOMIC DNA]</scope>
</reference>
<feature type="chain" id="PRO_5021239851" evidence="1">
    <location>
        <begin position="20"/>
        <end position="131"/>
    </location>
</feature>
<name>A0A4Y2T977_ARAVE</name>
<gene>
    <name evidence="2" type="ORF">AVEN_21755_1</name>
</gene>
<keyword evidence="3" id="KW-1185">Reference proteome</keyword>